<gene>
    <name evidence="2" type="ORF">PSHT_09943</name>
</gene>
<sequence>MFASEKNEAPSRSEQRMTKQLQQQGDSIVNGFQKLSETCNAMGIFMPAEEAPPIHETNFKRDLVVQLKSTLLPELRRHIVTLTELLKPESFLKEPSTKLKLISETQIELDRTLDQMFSAIGVLCPGVHQGSFTGINDQHLNKLKHYRLYGLHKELTIDFPQIPRSTVTTLVASFTSSRLTGDFTFDGDDCSSLIHQLTLSDRNSTFDAHGDVDSTREFISMTYLISTPTIHLSKPIIELARILIPVIKLLRLLFDKLSERGMNRKRLPLYTTMNSDQLDSIGKMAEQVGDILQRLKDIFVESSPQPDGLTAQMLTQDVQSLEYLINNPLFLVLVYFLPIVPDTDGFPTQNYLKAWLASWKTLFTIAKNNFVHAARAI</sequence>
<proteinExistence type="predicted"/>
<reference evidence="3" key="3">
    <citation type="journal article" date="2018" name="Mol. Plant Microbe Interact.">
        <title>Genome sequence resources for the wheat stripe rust pathogen (Puccinia striiformis f. sp. tritici) and the barley stripe rust pathogen (Puccinia striiformis f. sp. hordei).</title>
        <authorList>
            <person name="Xia C."/>
            <person name="Wang M."/>
            <person name="Yin C."/>
            <person name="Cornejo O.E."/>
            <person name="Hulbert S.H."/>
            <person name="Chen X."/>
        </authorList>
    </citation>
    <scope>NUCLEOTIDE SEQUENCE [LARGE SCALE GENOMIC DNA]</scope>
    <source>
        <strain evidence="3">93TX-2</strain>
    </source>
</reference>
<dbReference type="OrthoDB" id="2495839at2759"/>
<dbReference type="VEuPathDB" id="FungiDB:PSTT_12061"/>
<dbReference type="Proteomes" id="UP000238274">
    <property type="component" value="Unassembled WGS sequence"/>
</dbReference>
<feature type="region of interest" description="Disordered" evidence="1">
    <location>
        <begin position="1"/>
        <end position="23"/>
    </location>
</feature>
<dbReference type="PANTHER" id="PTHR33069:SF3">
    <property type="entry name" value="DYNEIN HEAVY CHAIN TAIL DOMAIN-CONTAINING PROTEIN"/>
    <property type="match status" value="1"/>
</dbReference>
<dbReference type="VEuPathDB" id="FungiDB:PSHT_09943"/>
<reference evidence="3" key="2">
    <citation type="journal article" date="2018" name="BMC Genomics">
        <title>Genomic insights into host adaptation between the wheat stripe rust pathogen (Puccinia striiformis f. sp. tritici) and the barley stripe rust pathogen (Puccinia striiformis f. sp. hordei).</title>
        <authorList>
            <person name="Xia C."/>
            <person name="Wang M."/>
            <person name="Yin C."/>
            <person name="Cornejo O.E."/>
            <person name="Hulbert S.H."/>
            <person name="Chen X."/>
        </authorList>
    </citation>
    <scope>NUCLEOTIDE SEQUENCE [LARGE SCALE GENOMIC DNA]</scope>
    <source>
        <strain evidence="3">93TX-2</strain>
    </source>
</reference>
<comment type="caution">
    <text evidence="2">The sequence shown here is derived from an EMBL/GenBank/DDBJ whole genome shotgun (WGS) entry which is preliminary data.</text>
</comment>
<reference evidence="2 3" key="1">
    <citation type="submission" date="2017-12" db="EMBL/GenBank/DDBJ databases">
        <title>Gene loss provides genomic basis for host adaptation in cereal stripe rust fungi.</title>
        <authorList>
            <person name="Xia C."/>
        </authorList>
    </citation>
    <scope>NUCLEOTIDE SEQUENCE [LARGE SCALE GENOMIC DNA]</scope>
    <source>
        <strain evidence="2 3">93TX-2</strain>
    </source>
</reference>
<accession>A0A2S4VCY6</accession>
<keyword evidence="3" id="KW-1185">Reference proteome</keyword>
<feature type="compositionally biased region" description="Basic and acidic residues" evidence="1">
    <location>
        <begin position="1"/>
        <end position="17"/>
    </location>
</feature>
<dbReference type="AlphaFoldDB" id="A0A2S4VCY6"/>
<evidence type="ECO:0000313" key="3">
    <source>
        <dbReference type="Proteomes" id="UP000238274"/>
    </source>
</evidence>
<protein>
    <submittedName>
        <fullName evidence="2">Uncharacterized protein</fullName>
    </submittedName>
</protein>
<organism evidence="2 3">
    <name type="scientific">Puccinia striiformis</name>
    <dbReference type="NCBI Taxonomy" id="27350"/>
    <lineage>
        <taxon>Eukaryota</taxon>
        <taxon>Fungi</taxon>
        <taxon>Dikarya</taxon>
        <taxon>Basidiomycota</taxon>
        <taxon>Pucciniomycotina</taxon>
        <taxon>Pucciniomycetes</taxon>
        <taxon>Pucciniales</taxon>
        <taxon>Pucciniaceae</taxon>
        <taxon>Puccinia</taxon>
    </lineage>
</organism>
<evidence type="ECO:0000256" key="1">
    <source>
        <dbReference type="SAM" id="MobiDB-lite"/>
    </source>
</evidence>
<dbReference type="EMBL" id="PKSM01000147">
    <property type="protein sequence ID" value="POW07416.1"/>
    <property type="molecule type" value="Genomic_DNA"/>
</dbReference>
<dbReference type="PANTHER" id="PTHR33069">
    <property type="entry name" value="CHROMOSOME 7, WHOLE GENOME SHOTGUN SEQUENCE-RELATED"/>
    <property type="match status" value="1"/>
</dbReference>
<evidence type="ECO:0000313" key="2">
    <source>
        <dbReference type="EMBL" id="POW07416.1"/>
    </source>
</evidence>
<name>A0A2S4VCY6_9BASI</name>